<evidence type="ECO:0000313" key="6">
    <source>
        <dbReference type="Proteomes" id="UP001597267"/>
    </source>
</evidence>
<proteinExistence type="inferred from homology"/>
<evidence type="ECO:0000259" key="3">
    <source>
        <dbReference type="Pfam" id="PF00149"/>
    </source>
</evidence>
<evidence type="ECO:0000256" key="2">
    <source>
        <dbReference type="RuleBase" id="RU362119"/>
    </source>
</evidence>
<dbReference type="SUPFAM" id="SSF55816">
    <property type="entry name" value="5'-nucleotidase (syn. UDP-sugar hydrolase), C-terminal domain"/>
    <property type="match status" value="1"/>
</dbReference>
<dbReference type="InterPro" id="IPR006146">
    <property type="entry name" value="5'-Nucleotdase_CS"/>
</dbReference>
<keyword evidence="2" id="KW-0547">Nucleotide-binding</keyword>
<dbReference type="Gene3D" id="3.60.21.10">
    <property type="match status" value="1"/>
</dbReference>
<accession>A0ABW4J5P3</accession>
<protein>
    <submittedName>
        <fullName evidence="5">Bifunctional metallophosphatase/5'-nucleotidase</fullName>
    </submittedName>
</protein>
<dbReference type="InterPro" id="IPR011240">
    <property type="entry name" value="Pesterase_YunD"/>
</dbReference>
<sequence length="466" mass="52811">MVFERIQILHTNDLHSHFENWPRIRRFIQQRQVQAETQGIEVFKFDIGDAEDRVHPLTEATMGQANIQLLNEIGYDGATIGNNEGIGNSHEQLCHLYDHANFDVLLANLKDETGQIPKFAKPYKIITTKKGTRLGVIGLTAPFLLTYQPNHWYPELVQDALPPLLAELKPQCDCLILLSHLGITMDRFIAQHFPEIQIVLGGHSHHLLPTGEPHGQTMLTAAGKWGEYIGQVDLDLNTQHQLTKVTATVQKTAELPEMTGDNAEIDGYAAKGHQLLQKIKVATLPETLKANYKKPTNMIRLALKALEDRGQTQAAVLNQGLFLKDLPAGLITMDDLHEQMPHPMHLLNVRLKGYDLWRLVMEMEKNRAFLQGFPIRGMSFRGRVFGELVYDGIKVVPGTRQVLFQDQEIDPEAMYTLTTLDHYMLIPFFPTIEIVGENQLLYPEFLRHVVAAYLKAHYPVTTTNQD</sequence>
<dbReference type="Pfam" id="PF02872">
    <property type="entry name" value="5_nucleotid_C"/>
    <property type="match status" value="1"/>
</dbReference>
<dbReference type="EMBL" id="JBHTOP010000022">
    <property type="protein sequence ID" value="MFD1671699.1"/>
    <property type="molecule type" value="Genomic_DNA"/>
</dbReference>
<dbReference type="PIRSF" id="PIRSF036361">
    <property type="entry name" value="YunD"/>
    <property type="match status" value="1"/>
</dbReference>
<dbReference type="SUPFAM" id="SSF56300">
    <property type="entry name" value="Metallo-dependent phosphatases"/>
    <property type="match status" value="1"/>
</dbReference>
<evidence type="ECO:0000259" key="4">
    <source>
        <dbReference type="Pfam" id="PF02872"/>
    </source>
</evidence>
<dbReference type="InterPro" id="IPR006179">
    <property type="entry name" value="5_nucleotidase/apyrase"/>
</dbReference>
<evidence type="ECO:0000256" key="1">
    <source>
        <dbReference type="ARBA" id="ARBA00022729"/>
    </source>
</evidence>
<name>A0ABW4J5P3_9LACO</name>
<dbReference type="Pfam" id="PF00149">
    <property type="entry name" value="Metallophos"/>
    <property type="match status" value="1"/>
</dbReference>
<dbReference type="InterPro" id="IPR004843">
    <property type="entry name" value="Calcineurin-like_PHP"/>
</dbReference>
<dbReference type="Gene3D" id="3.90.780.10">
    <property type="entry name" value="5'-Nucleotidase, C-terminal domain"/>
    <property type="match status" value="1"/>
</dbReference>
<feature type="domain" description="Calcineurin-like phosphoesterase" evidence="3">
    <location>
        <begin position="7"/>
        <end position="206"/>
    </location>
</feature>
<dbReference type="InterPro" id="IPR029052">
    <property type="entry name" value="Metallo-depent_PP-like"/>
</dbReference>
<evidence type="ECO:0000313" key="5">
    <source>
        <dbReference type="EMBL" id="MFD1671699.1"/>
    </source>
</evidence>
<gene>
    <name evidence="5" type="ORF">ACFQ5M_06315</name>
</gene>
<reference evidence="6" key="1">
    <citation type="journal article" date="2019" name="Int. J. Syst. Evol. Microbiol.">
        <title>The Global Catalogue of Microorganisms (GCM) 10K type strain sequencing project: providing services to taxonomists for standard genome sequencing and annotation.</title>
        <authorList>
            <consortium name="The Broad Institute Genomics Platform"/>
            <consortium name="The Broad Institute Genome Sequencing Center for Infectious Disease"/>
            <person name="Wu L."/>
            <person name="Ma J."/>
        </authorList>
    </citation>
    <scope>NUCLEOTIDE SEQUENCE [LARGE SCALE GENOMIC DNA]</scope>
    <source>
        <strain evidence="6">CCM 8896</strain>
    </source>
</reference>
<keyword evidence="1" id="KW-0732">Signal</keyword>
<dbReference type="PROSITE" id="PS00785">
    <property type="entry name" value="5_NUCLEOTIDASE_1"/>
    <property type="match status" value="1"/>
</dbReference>
<organism evidence="5 6">
    <name type="scientific">Agrilactobacillus yilanensis</name>
    <dbReference type="NCBI Taxonomy" id="2485997"/>
    <lineage>
        <taxon>Bacteria</taxon>
        <taxon>Bacillati</taxon>
        <taxon>Bacillota</taxon>
        <taxon>Bacilli</taxon>
        <taxon>Lactobacillales</taxon>
        <taxon>Lactobacillaceae</taxon>
        <taxon>Agrilactobacillus</taxon>
    </lineage>
</organism>
<dbReference type="PRINTS" id="PR01607">
    <property type="entry name" value="APYRASEFAMLY"/>
</dbReference>
<feature type="domain" description="5'-Nucleotidase C-terminal" evidence="4">
    <location>
        <begin position="287"/>
        <end position="423"/>
    </location>
</feature>
<dbReference type="PANTHER" id="PTHR11575">
    <property type="entry name" value="5'-NUCLEOTIDASE-RELATED"/>
    <property type="match status" value="1"/>
</dbReference>
<dbReference type="CDD" id="cd00845">
    <property type="entry name" value="MPP_UshA_N_like"/>
    <property type="match status" value="1"/>
</dbReference>
<dbReference type="Proteomes" id="UP001597267">
    <property type="component" value="Unassembled WGS sequence"/>
</dbReference>
<comment type="caution">
    <text evidence="5">The sequence shown here is derived from an EMBL/GenBank/DDBJ whole genome shotgun (WGS) entry which is preliminary data.</text>
</comment>
<dbReference type="InterPro" id="IPR008334">
    <property type="entry name" value="5'-Nucleotdase_C"/>
</dbReference>
<dbReference type="RefSeq" id="WP_125713688.1">
    <property type="nucleotide sequence ID" value="NZ_JBHTOP010000022.1"/>
</dbReference>
<dbReference type="PANTHER" id="PTHR11575:SF23">
    <property type="entry name" value="5-NUCLEOTIDASE FAMILY PROTEIN"/>
    <property type="match status" value="1"/>
</dbReference>
<comment type="similarity">
    <text evidence="2">Belongs to the 5'-nucleotidase family.</text>
</comment>
<keyword evidence="2" id="KW-0378">Hydrolase</keyword>
<keyword evidence="6" id="KW-1185">Reference proteome</keyword>
<dbReference type="InterPro" id="IPR036907">
    <property type="entry name" value="5'-Nucleotdase_C_sf"/>
</dbReference>